<reference evidence="4 5" key="1">
    <citation type="journal article" date="2015" name="Genome Announc.">
        <title>Expanding the biotechnology potential of lactobacilli through comparative genomics of 213 strains and associated genera.</title>
        <authorList>
            <person name="Sun Z."/>
            <person name="Harris H.M."/>
            <person name="McCann A."/>
            <person name="Guo C."/>
            <person name="Argimon S."/>
            <person name="Zhang W."/>
            <person name="Yang X."/>
            <person name="Jeffery I.B."/>
            <person name="Cooney J.C."/>
            <person name="Kagawa T.F."/>
            <person name="Liu W."/>
            <person name="Song Y."/>
            <person name="Salvetti E."/>
            <person name="Wrobel A."/>
            <person name="Rasinkangas P."/>
            <person name="Parkhill J."/>
            <person name="Rea M.C."/>
            <person name="O'Sullivan O."/>
            <person name="Ritari J."/>
            <person name="Douillard F.P."/>
            <person name="Paul Ross R."/>
            <person name="Yang R."/>
            <person name="Briner A.E."/>
            <person name="Felis G.E."/>
            <person name="de Vos W.M."/>
            <person name="Barrangou R."/>
            <person name="Klaenhammer T.R."/>
            <person name="Caufield P.W."/>
            <person name="Cui Y."/>
            <person name="Zhang H."/>
            <person name="O'Toole P.W."/>
        </authorList>
    </citation>
    <scope>NUCLEOTIDE SEQUENCE [LARGE SCALE GENOMIC DNA]</scope>
    <source>
        <strain evidence="4 5">DSM 16043</strain>
    </source>
</reference>
<dbReference type="AlphaFoldDB" id="A0A0R1UIA2"/>
<dbReference type="STRING" id="1423763.FC46_GL001541"/>
<feature type="active site" evidence="1">
    <location>
        <position position="207"/>
    </location>
</feature>
<evidence type="ECO:0000313" key="5">
    <source>
        <dbReference type="Proteomes" id="UP000051036"/>
    </source>
</evidence>
<organism evidence="4 5">
    <name type="scientific">Lactobacillus kalixensis DSM 16043</name>
    <dbReference type="NCBI Taxonomy" id="1423763"/>
    <lineage>
        <taxon>Bacteria</taxon>
        <taxon>Bacillati</taxon>
        <taxon>Bacillota</taxon>
        <taxon>Bacilli</taxon>
        <taxon>Lactobacillales</taxon>
        <taxon>Lactobacillaceae</taxon>
        <taxon>Lactobacillus</taxon>
    </lineage>
</organism>
<protein>
    <submittedName>
        <fullName evidence="4">Filamentation induced by cAMP protein Fic</fullName>
    </submittedName>
</protein>
<comment type="caution">
    <text evidence="4">The sequence shown here is derived from an EMBL/GenBank/DDBJ whole genome shotgun (WGS) entry which is preliminary data.</text>
</comment>
<evidence type="ECO:0000313" key="4">
    <source>
        <dbReference type="EMBL" id="KRL90931.1"/>
    </source>
</evidence>
<dbReference type="PROSITE" id="PS51459">
    <property type="entry name" value="FIDO"/>
    <property type="match status" value="1"/>
</dbReference>
<feature type="binding site" evidence="2">
    <location>
        <begin position="211"/>
        <end position="218"/>
    </location>
    <ligand>
        <name>ATP</name>
        <dbReference type="ChEBI" id="CHEBI:30616"/>
    </ligand>
</feature>
<dbReference type="SUPFAM" id="SSF46785">
    <property type="entry name" value="Winged helix' DNA-binding domain"/>
    <property type="match status" value="1"/>
</dbReference>
<dbReference type="GO" id="GO:0005524">
    <property type="term" value="F:ATP binding"/>
    <property type="evidence" value="ECO:0007669"/>
    <property type="project" value="UniProtKB-KW"/>
</dbReference>
<evidence type="ECO:0000256" key="1">
    <source>
        <dbReference type="PIRSR" id="PIRSR640198-1"/>
    </source>
</evidence>
<proteinExistence type="predicted"/>
<dbReference type="PATRIC" id="fig|1423763.3.peg.1565"/>
<keyword evidence="5" id="KW-1185">Reference proteome</keyword>
<accession>A0A0R1UIA2</accession>
<dbReference type="Gene3D" id="1.10.10.10">
    <property type="entry name" value="Winged helix-like DNA-binding domain superfamily/Winged helix DNA-binding domain"/>
    <property type="match status" value="1"/>
</dbReference>
<dbReference type="Gene3D" id="1.10.3290.10">
    <property type="entry name" value="Fido-like domain"/>
    <property type="match status" value="1"/>
</dbReference>
<evidence type="ECO:0000259" key="3">
    <source>
        <dbReference type="PROSITE" id="PS51459"/>
    </source>
</evidence>
<name>A0A0R1UIA2_9LACO</name>
<dbReference type="InterPro" id="IPR003812">
    <property type="entry name" value="Fido"/>
</dbReference>
<gene>
    <name evidence="4" type="ORF">FC46_GL001541</name>
</gene>
<dbReference type="InterPro" id="IPR036388">
    <property type="entry name" value="WH-like_DNA-bd_sf"/>
</dbReference>
<dbReference type="InterPro" id="IPR036597">
    <property type="entry name" value="Fido-like_dom_sf"/>
</dbReference>
<dbReference type="Proteomes" id="UP000051036">
    <property type="component" value="Unassembled WGS sequence"/>
</dbReference>
<dbReference type="SUPFAM" id="SSF140931">
    <property type="entry name" value="Fic-like"/>
    <property type="match status" value="1"/>
</dbReference>
<sequence length="361" mass="41908">MSVTKKEGACLKEFNYQTLNNLKLDNTLINKLTTIYQLRGETSSFDINYHEELERLIEVAKVQSTDASNRIEGIFTTDSRLNKIMSDKVEPRDRDEREIAGYRDVLSIIHENYRYMPISKNTILSMHNMLFKYAGDSWGGQFKDINNRIIAKYTDGHEEVRFTPPEAFLVPDLIDNLCNQYNQALDRGEISPLILSAAFVFDFVSIHPFRDGNGRMSRLLMLLTMYRSGFEVGKYISVEKIIEESKESYYDALADSSIAWNDNKNDYAPFINYYLGVIVKAYRELIERIGLVHNHQELSADKLILKTLQQQLRPLSRSELVELIPQYSQTTIQRNLKKLKDEEKIQSIGKSRNIKYILSQK</sequence>
<keyword evidence="2" id="KW-0067">ATP-binding</keyword>
<dbReference type="Pfam" id="PF02661">
    <property type="entry name" value="Fic"/>
    <property type="match status" value="1"/>
</dbReference>
<dbReference type="PANTHER" id="PTHR13504">
    <property type="entry name" value="FIDO DOMAIN-CONTAINING PROTEIN DDB_G0283145"/>
    <property type="match status" value="1"/>
</dbReference>
<dbReference type="InterPro" id="IPR036390">
    <property type="entry name" value="WH_DNA-bd_sf"/>
</dbReference>
<dbReference type="PANTHER" id="PTHR13504:SF38">
    <property type="entry name" value="FIDO DOMAIN-CONTAINING PROTEIN"/>
    <property type="match status" value="1"/>
</dbReference>
<keyword evidence="2" id="KW-0547">Nucleotide-binding</keyword>
<feature type="binding site" evidence="2">
    <location>
        <begin position="249"/>
        <end position="250"/>
    </location>
    <ligand>
        <name>ATP</name>
        <dbReference type="ChEBI" id="CHEBI:30616"/>
    </ligand>
</feature>
<feature type="binding site" evidence="2">
    <location>
        <position position="263"/>
    </location>
    <ligand>
        <name>ATP</name>
        <dbReference type="ChEBI" id="CHEBI:30616"/>
    </ligand>
</feature>
<dbReference type="EMBL" id="AZFM01000005">
    <property type="protein sequence ID" value="KRL90931.1"/>
    <property type="molecule type" value="Genomic_DNA"/>
</dbReference>
<feature type="domain" description="Fido" evidence="3">
    <location>
        <begin position="118"/>
        <end position="276"/>
    </location>
</feature>
<evidence type="ECO:0000256" key="2">
    <source>
        <dbReference type="PIRSR" id="PIRSR640198-2"/>
    </source>
</evidence>
<dbReference type="InterPro" id="IPR040198">
    <property type="entry name" value="Fido_containing"/>
</dbReference>